<dbReference type="Pfam" id="PF01988">
    <property type="entry name" value="VIT1"/>
    <property type="match status" value="1"/>
</dbReference>
<accession>A0AB34KAD7</accession>
<keyword evidence="3 7" id="KW-0812">Transmembrane</keyword>
<dbReference type="GO" id="GO:0030026">
    <property type="term" value="P:intracellular manganese ion homeostasis"/>
    <property type="evidence" value="ECO:0007669"/>
    <property type="project" value="InterPro"/>
</dbReference>
<evidence type="ECO:0000256" key="3">
    <source>
        <dbReference type="ARBA" id="ARBA00022692"/>
    </source>
</evidence>
<feature type="transmembrane region" description="Helical" evidence="7">
    <location>
        <begin position="250"/>
        <end position="271"/>
    </location>
</feature>
<comment type="caution">
    <text evidence="8">The sequence shown here is derived from an EMBL/GenBank/DDBJ whole genome shotgun (WGS) entry which is preliminary data.</text>
</comment>
<feature type="compositionally biased region" description="Basic and acidic residues" evidence="6">
    <location>
        <begin position="1"/>
        <end position="19"/>
    </location>
</feature>
<name>A0AB34KAD7_9PEZI</name>
<dbReference type="RefSeq" id="XP_069225071.1">
    <property type="nucleotide sequence ID" value="XM_069377802.1"/>
</dbReference>
<keyword evidence="5 7" id="KW-0472">Membrane</keyword>
<dbReference type="EMBL" id="JAAQHG020000091">
    <property type="protein sequence ID" value="KAL1581964.1"/>
    <property type="molecule type" value="Genomic_DNA"/>
</dbReference>
<dbReference type="GeneID" id="96010640"/>
<feature type="transmembrane region" description="Helical" evidence="7">
    <location>
        <begin position="215"/>
        <end position="238"/>
    </location>
</feature>
<reference evidence="8 9" key="1">
    <citation type="journal article" date="2020" name="Microbiol. Resour. Announc.">
        <title>Draft Genome Sequence of a Cladosporium Species Isolated from the Mesophotic Ascidian Didemnum maculosum.</title>
        <authorList>
            <person name="Gioti A."/>
            <person name="Siaperas R."/>
            <person name="Nikolaivits E."/>
            <person name="Le Goff G."/>
            <person name="Ouazzani J."/>
            <person name="Kotoulas G."/>
            <person name="Topakas E."/>
        </authorList>
    </citation>
    <scope>NUCLEOTIDE SEQUENCE [LARGE SCALE GENOMIC DNA]</scope>
    <source>
        <strain evidence="8 9">TM138-S3</strain>
    </source>
</reference>
<evidence type="ECO:0000256" key="2">
    <source>
        <dbReference type="ARBA" id="ARBA00007049"/>
    </source>
</evidence>
<evidence type="ECO:0000256" key="6">
    <source>
        <dbReference type="SAM" id="MobiDB-lite"/>
    </source>
</evidence>
<feature type="transmembrane region" description="Helical" evidence="7">
    <location>
        <begin position="79"/>
        <end position="101"/>
    </location>
</feature>
<feature type="region of interest" description="Disordered" evidence="6">
    <location>
        <begin position="1"/>
        <end position="31"/>
    </location>
</feature>
<evidence type="ECO:0000256" key="4">
    <source>
        <dbReference type="ARBA" id="ARBA00022989"/>
    </source>
</evidence>
<evidence type="ECO:0000256" key="7">
    <source>
        <dbReference type="SAM" id="Phobius"/>
    </source>
</evidence>
<proteinExistence type="inferred from homology"/>
<comment type="subcellular location">
    <subcellularLocation>
        <location evidence="1">Endomembrane system</location>
        <topology evidence="1">Multi-pass membrane protein</topology>
    </subcellularLocation>
</comment>
<evidence type="ECO:0000313" key="8">
    <source>
        <dbReference type="EMBL" id="KAL1581964.1"/>
    </source>
</evidence>
<sequence>MPEKRKDAVCTPLLRDKNSQPRLQDPEANSIEASSRSRFNVSSFFDARFFGDVTIGLSDGLTVPFALTAGLSALGDPNVIIYGGLAELVAGAISMGLGGFLSAKSERESYIANLTDTTAIVSSDPEKTADMVRECFSAYNFPQPTLDAILLTLREQDDDGEQMKKFLMCFHHNMEEEEYAASRAYLSGLTVALGYVSGGLVPLAPYLIISNPAVALRWSIFVMALALFAFGWVKTAFIGVSSWRNCSKSALEMVVLGGVAAAAAIGCVKLIDG</sequence>
<dbReference type="CDD" id="cd02435">
    <property type="entry name" value="CCC1"/>
    <property type="match status" value="1"/>
</dbReference>
<gene>
    <name evidence="8" type="ORF">WHR41_09198</name>
</gene>
<protein>
    <submittedName>
        <fullName evidence="8">Uncharacterized protein</fullName>
    </submittedName>
</protein>
<evidence type="ECO:0000313" key="9">
    <source>
        <dbReference type="Proteomes" id="UP000803884"/>
    </source>
</evidence>
<dbReference type="PANTHER" id="PTHR31851">
    <property type="entry name" value="FE(2+)/MN(2+) TRANSPORTER PCL1"/>
    <property type="match status" value="1"/>
</dbReference>
<dbReference type="GO" id="GO:0012505">
    <property type="term" value="C:endomembrane system"/>
    <property type="evidence" value="ECO:0007669"/>
    <property type="project" value="UniProtKB-SubCell"/>
</dbReference>
<dbReference type="InterPro" id="IPR008217">
    <property type="entry name" value="Ccc1_fam"/>
</dbReference>
<feature type="transmembrane region" description="Helical" evidence="7">
    <location>
        <begin position="184"/>
        <end position="209"/>
    </location>
</feature>
<keyword evidence="4 7" id="KW-1133">Transmembrane helix</keyword>
<keyword evidence="9" id="KW-1185">Reference proteome</keyword>
<evidence type="ECO:0000256" key="1">
    <source>
        <dbReference type="ARBA" id="ARBA00004127"/>
    </source>
</evidence>
<comment type="similarity">
    <text evidence="2">Belongs to the CCC1 family.</text>
</comment>
<dbReference type="GO" id="GO:0005384">
    <property type="term" value="F:manganese ion transmembrane transporter activity"/>
    <property type="evidence" value="ECO:0007669"/>
    <property type="project" value="InterPro"/>
</dbReference>
<organism evidence="8 9">
    <name type="scientific">Cladosporium halotolerans</name>
    <dbReference type="NCBI Taxonomy" id="1052096"/>
    <lineage>
        <taxon>Eukaryota</taxon>
        <taxon>Fungi</taxon>
        <taxon>Dikarya</taxon>
        <taxon>Ascomycota</taxon>
        <taxon>Pezizomycotina</taxon>
        <taxon>Dothideomycetes</taxon>
        <taxon>Dothideomycetidae</taxon>
        <taxon>Cladosporiales</taxon>
        <taxon>Cladosporiaceae</taxon>
        <taxon>Cladosporium</taxon>
    </lineage>
</organism>
<dbReference type="AlphaFoldDB" id="A0AB34KAD7"/>
<dbReference type="Proteomes" id="UP000803884">
    <property type="component" value="Unassembled WGS sequence"/>
</dbReference>
<evidence type="ECO:0000256" key="5">
    <source>
        <dbReference type="ARBA" id="ARBA00023136"/>
    </source>
</evidence>